<evidence type="ECO:0000256" key="5">
    <source>
        <dbReference type="ARBA" id="ARBA00022500"/>
    </source>
</evidence>
<dbReference type="PANTHER" id="PTHR35091:SF2">
    <property type="entry name" value="FLAGELLAR PROTEIN FLIL"/>
    <property type="match status" value="1"/>
</dbReference>
<evidence type="ECO:0000256" key="2">
    <source>
        <dbReference type="ARBA" id="ARBA00004162"/>
    </source>
</evidence>
<comment type="function">
    <text evidence="1 10">Controls the rotational direction of flagella during chemotaxis.</text>
</comment>
<dbReference type="RefSeq" id="WP_094473048.1">
    <property type="nucleotide sequence ID" value="NZ_NOXT01000090.1"/>
</dbReference>
<accession>A0A255YPL2</accession>
<gene>
    <name evidence="11" type="ORF">CHU93_05010</name>
</gene>
<evidence type="ECO:0000256" key="6">
    <source>
        <dbReference type="ARBA" id="ARBA00022692"/>
    </source>
</evidence>
<evidence type="ECO:0000256" key="8">
    <source>
        <dbReference type="ARBA" id="ARBA00022989"/>
    </source>
</evidence>
<evidence type="ECO:0000256" key="7">
    <source>
        <dbReference type="ARBA" id="ARBA00022779"/>
    </source>
</evidence>
<keyword evidence="6" id="KW-0812">Transmembrane</keyword>
<dbReference type="OrthoDB" id="7058946at2"/>
<comment type="subcellular location">
    <subcellularLocation>
        <location evidence="10">Cell inner membrane</location>
    </subcellularLocation>
    <subcellularLocation>
        <location evidence="2">Cell membrane</location>
        <topology evidence="2">Single-pass membrane protein</topology>
    </subcellularLocation>
</comment>
<evidence type="ECO:0000256" key="4">
    <source>
        <dbReference type="ARBA" id="ARBA00022475"/>
    </source>
</evidence>
<dbReference type="AlphaFoldDB" id="A0A255YPL2"/>
<name>A0A255YPL2_9SPHN</name>
<keyword evidence="8" id="KW-1133">Transmembrane helix</keyword>
<organism evidence="11 12">
    <name type="scientific">Sandarakinorhabdus cyanobacteriorum</name>
    <dbReference type="NCBI Taxonomy" id="1981098"/>
    <lineage>
        <taxon>Bacteria</taxon>
        <taxon>Pseudomonadati</taxon>
        <taxon>Pseudomonadota</taxon>
        <taxon>Alphaproteobacteria</taxon>
        <taxon>Sphingomonadales</taxon>
        <taxon>Sphingosinicellaceae</taxon>
        <taxon>Sandarakinorhabdus</taxon>
    </lineage>
</organism>
<evidence type="ECO:0000256" key="1">
    <source>
        <dbReference type="ARBA" id="ARBA00002254"/>
    </source>
</evidence>
<evidence type="ECO:0000256" key="9">
    <source>
        <dbReference type="ARBA" id="ARBA00023136"/>
    </source>
</evidence>
<dbReference type="GO" id="GO:0006935">
    <property type="term" value="P:chemotaxis"/>
    <property type="evidence" value="ECO:0007669"/>
    <property type="project" value="UniProtKB-KW"/>
</dbReference>
<keyword evidence="7 10" id="KW-0283">Flagellar rotation</keyword>
<dbReference type="EMBL" id="NOXT01000090">
    <property type="protein sequence ID" value="OYQ31167.1"/>
    <property type="molecule type" value="Genomic_DNA"/>
</dbReference>
<keyword evidence="5 10" id="KW-0145">Chemotaxis</keyword>
<protein>
    <recommendedName>
        <fullName evidence="10">Flagellar protein FliL</fullName>
    </recommendedName>
</protein>
<keyword evidence="10" id="KW-0997">Cell inner membrane</keyword>
<sequence>MADKAEKPEKPKKNIMGKLLPLLAFVAGAGAGGAGAGIAVMKFAAPAGDHGKAAHAEAPPPPAGPLEYVEIENAFTSNLADSGRYLQVKLSVSTFGGAEAVAAIGKHKPAIVSAVLGALGEARDADIETAKAKEQLAARLKDVVNKTLKSKGEPGTVEEVFFTSLVVQ</sequence>
<dbReference type="Proteomes" id="UP000216991">
    <property type="component" value="Unassembled WGS sequence"/>
</dbReference>
<dbReference type="GO" id="GO:0009425">
    <property type="term" value="C:bacterial-type flagellum basal body"/>
    <property type="evidence" value="ECO:0007669"/>
    <property type="project" value="InterPro"/>
</dbReference>
<keyword evidence="12" id="KW-1185">Reference proteome</keyword>
<reference evidence="11 12" key="1">
    <citation type="submission" date="2017-07" db="EMBL/GenBank/DDBJ databases">
        <title>Sandarakinorhabdus cyanobacteriorum sp. nov., a novel bacterium isolated from cyanobacterial aggregates in a eutrophic lake.</title>
        <authorList>
            <person name="Cai H."/>
        </authorList>
    </citation>
    <scope>NUCLEOTIDE SEQUENCE [LARGE SCALE GENOMIC DNA]</scope>
    <source>
        <strain evidence="11 12">TH057</strain>
    </source>
</reference>
<comment type="caution">
    <text evidence="11">The sequence shown here is derived from an EMBL/GenBank/DDBJ whole genome shotgun (WGS) entry which is preliminary data.</text>
</comment>
<evidence type="ECO:0000313" key="12">
    <source>
        <dbReference type="Proteomes" id="UP000216991"/>
    </source>
</evidence>
<dbReference type="PANTHER" id="PTHR35091">
    <property type="entry name" value="FLAGELLAR PROTEIN FLIL"/>
    <property type="match status" value="1"/>
</dbReference>
<keyword evidence="4" id="KW-1003">Cell membrane</keyword>
<keyword evidence="9 10" id="KW-0472">Membrane</keyword>
<evidence type="ECO:0000256" key="3">
    <source>
        <dbReference type="ARBA" id="ARBA00008281"/>
    </source>
</evidence>
<evidence type="ECO:0000256" key="10">
    <source>
        <dbReference type="RuleBase" id="RU364125"/>
    </source>
</evidence>
<dbReference type="InterPro" id="IPR005503">
    <property type="entry name" value="FliL"/>
</dbReference>
<dbReference type="Pfam" id="PF03748">
    <property type="entry name" value="FliL"/>
    <property type="match status" value="1"/>
</dbReference>
<comment type="similarity">
    <text evidence="3 10">Belongs to the FliL family.</text>
</comment>
<evidence type="ECO:0000313" key="11">
    <source>
        <dbReference type="EMBL" id="OYQ31167.1"/>
    </source>
</evidence>
<dbReference type="GO" id="GO:0071978">
    <property type="term" value="P:bacterial-type flagellum-dependent swarming motility"/>
    <property type="evidence" value="ECO:0007669"/>
    <property type="project" value="TreeGrafter"/>
</dbReference>
<proteinExistence type="inferred from homology"/>
<dbReference type="GO" id="GO:0005886">
    <property type="term" value="C:plasma membrane"/>
    <property type="evidence" value="ECO:0007669"/>
    <property type="project" value="UniProtKB-SubCell"/>
</dbReference>